<dbReference type="Proteomes" id="UP001335648">
    <property type="component" value="Unassembled WGS sequence"/>
</dbReference>
<keyword evidence="3" id="KW-1185">Reference proteome</keyword>
<dbReference type="EMBL" id="JAULUE010002069">
    <property type="protein sequence ID" value="KAK5875236.1"/>
    <property type="molecule type" value="Genomic_DNA"/>
</dbReference>
<protein>
    <submittedName>
        <fullName evidence="2">Uncharacterized protein</fullName>
    </submittedName>
</protein>
<dbReference type="AlphaFoldDB" id="A0AAN7Y3J7"/>
<reference evidence="2 3" key="1">
    <citation type="journal article" date="2023" name="Mol. Biol. Evol.">
        <title>Genomics of Secondarily Temperate Adaptation in the Only Non-Antarctic Icefish.</title>
        <authorList>
            <person name="Rivera-Colon A.G."/>
            <person name="Rayamajhi N."/>
            <person name="Minhas B.F."/>
            <person name="Madrigal G."/>
            <person name="Bilyk K.T."/>
            <person name="Yoon V."/>
            <person name="Hune M."/>
            <person name="Gregory S."/>
            <person name="Cheng C.H.C."/>
            <person name="Catchen J.M."/>
        </authorList>
    </citation>
    <scope>NUCLEOTIDE SEQUENCE [LARGE SCALE GENOMIC DNA]</scope>
    <source>
        <strain evidence="2">JC2023a</strain>
    </source>
</reference>
<feature type="region of interest" description="Disordered" evidence="1">
    <location>
        <begin position="18"/>
        <end position="41"/>
    </location>
</feature>
<gene>
    <name evidence="2" type="ORF">CesoFtcFv8_027740</name>
</gene>
<evidence type="ECO:0000313" key="2">
    <source>
        <dbReference type="EMBL" id="KAK5875236.1"/>
    </source>
</evidence>
<accession>A0AAN7Y3J7</accession>
<proteinExistence type="predicted"/>
<evidence type="ECO:0000313" key="3">
    <source>
        <dbReference type="Proteomes" id="UP001335648"/>
    </source>
</evidence>
<sequence>MSRGSKQLLLERDFVSAAPPLGARSPSAARRQYGSVERDTDPEGTLGLISFGCLCLGVSFSAEKNSACTWRCIGTKRGGRQVNVGGNQRLQVFVSE</sequence>
<name>A0AAN7Y3J7_9TELE</name>
<organism evidence="2 3">
    <name type="scientific">Champsocephalus esox</name>
    <name type="common">pike icefish</name>
    <dbReference type="NCBI Taxonomy" id="159716"/>
    <lineage>
        <taxon>Eukaryota</taxon>
        <taxon>Metazoa</taxon>
        <taxon>Chordata</taxon>
        <taxon>Craniata</taxon>
        <taxon>Vertebrata</taxon>
        <taxon>Euteleostomi</taxon>
        <taxon>Actinopterygii</taxon>
        <taxon>Neopterygii</taxon>
        <taxon>Teleostei</taxon>
        <taxon>Neoteleostei</taxon>
        <taxon>Acanthomorphata</taxon>
        <taxon>Eupercaria</taxon>
        <taxon>Perciformes</taxon>
        <taxon>Notothenioidei</taxon>
        <taxon>Channichthyidae</taxon>
        <taxon>Champsocephalus</taxon>
    </lineage>
</organism>
<comment type="caution">
    <text evidence="2">The sequence shown here is derived from an EMBL/GenBank/DDBJ whole genome shotgun (WGS) entry which is preliminary data.</text>
</comment>
<evidence type="ECO:0000256" key="1">
    <source>
        <dbReference type="SAM" id="MobiDB-lite"/>
    </source>
</evidence>